<protein>
    <submittedName>
        <fullName evidence="2">Uncharacterized protein</fullName>
    </submittedName>
</protein>
<keyword evidence="1" id="KW-0472">Membrane</keyword>
<accession>A0A0P1BAA2</accession>
<feature type="transmembrane region" description="Helical" evidence="1">
    <location>
        <begin position="171"/>
        <end position="192"/>
    </location>
</feature>
<reference evidence="2 3" key="1">
    <citation type="submission" date="2014-09" db="EMBL/GenBank/DDBJ databases">
        <authorList>
            <person name="Magalhaes I.L.F."/>
            <person name="Oliveira U."/>
            <person name="Santos F.R."/>
            <person name="Vidigal T.H.D.A."/>
            <person name="Brescovit A.D."/>
            <person name="Santos A.J."/>
        </authorList>
    </citation>
    <scope>NUCLEOTIDE SEQUENCE [LARGE SCALE GENOMIC DNA]</scope>
</reference>
<organism evidence="2 3">
    <name type="scientific">Ceraceosorus bombacis</name>
    <dbReference type="NCBI Taxonomy" id="401625"/>
    <lineage>
        <taxon>Eukaryota</taxon>
        <taxon>Fungi</taxon>
        <taxon>Dikarya</taxon>
        <taxon>Basidiomycota</taxon>
        <taxon>Ustilaginomycotina</taxon>
        <taxon>Exobasidiomycetes</taxon>
        <taxon>Ceraceosorales</taxon>
        <taxon>Ceraceosoraceae</taxon>
        <taxon>Ceraceosorus</taxon>
    </lineage>
</organism>
<dbReference type="AlphaFoldDB" id="A0A0P1BAA2"/>
<feature type="transmembrane region" description="Helical" evidence="1">
    <location>
        <begin position="39"/>
        <end position="66"/>
    </location>
</feature>
<evidence type="ECO:0000313" key="2">
    <source>
        <dbReference type="EMBL" id="CEH12545.1"/>
    </source>
</evidence>
<evidence type="ECO:0000313" key="3">
    <source>
        <dbReference type="Proteomes" id="UP000054845"/>
    </source>
</evidence>
<dbReference type="OrthoDB" id="3344043at2759"/>
<sequence>MSNRYAHISTKSSNSYDGVAQEDAALQTPPDTRGRPYRALGWVLIKGVGLTLALLLPLCLLFWYVYAHNDAVKLGKYVFTTAPVHEILTVSQITSKVAEKIVVPAMTVFAYFCAADWLRGSQDGDATLPTPLQFGILQVVLGSANWFALYDGALYMLGRSGHSRRPKAPRLVSMSVILLLWLLTLEALAFFADVAFHQTSINAVFGLPASPSERAAFADARALVGNLPPLDWTVDPDTITVSSNDSANAGAQLASPAAAAMLLGRRVNETQCASWSRRHTIGLSLSAKDSCGYSDGSAYGNGGQWAPEGQRTFANSSAAQAIAWTDDAHSIIVAAAQPTFSYTAIASGIKATCASITSECTRCYQENYNGPPCGPVAFLNLNCNGTHAYNSTARETGWLNVDGDVRGSSAVPASNPLRWGTTVLSQAYIDYKNGRGSSMLDNTTGFLVWGNVGATNVLHCELAVRLVTYRFDPPSTYTTLDTHDVSPEAAQRFTWTTGPGFDVTGRADMIGTMIDGAGQLASDPYPEVYGRTLSRYIMAYSGTMMASTPVSTLEGRPVPGTRIHLGVFGFYAAVIFVEVITVCWIAIVAFVCTWNINDMSVRAVRKRITAPFGLICQCYGVPRRPRTDNGVEQKKAFFTEDNLQLFEPEAVSGATGLTLRKALYTTPSGASGVAHDETWNLIVD</sequence>
<keyword evidence="3" id="KW-1185">Reference proteome</keyword>
<dbReference type="EMBL" id="CCYA01000162">
    <property type="protein sequence ID" value="CEH12545.1"/>
    <property type="molecule type" value="Genomic_DNA"/>
</dbReference>
<dbReference type="Proteomes" id="UP000054845">
    <property type="component" value="Unassembled WGS sequence"/>
</dbReference>
<dbReference type="STRING" id="401625.A0A0P1BAA2"/>
<evidence type="ECO:0000256" key="1">
    <source>
        <dbReference type="SAM" id="Phobius"/>
    </source>
</evidence>
<name>A0A0P1BAA2_9BASI</name>
<feature type="transmembrane region" description="Helical" evidence="1">
    <location>
        <begin position="568"/>
        <end position="596"/>
    </location>
</feature>
<proteinExistence type="predicted"/>
<keyword evidence="1" id="KW-0812">Transmembrane</keyword>
<feature type="transmembrane region" description="Helical" evidence="1">
    <location>
        <begin position="132"/>
        <end position="150"/>
    </location>
</feature>
<keyword evidence="1" id="KW-1133">Transmembrane helix</keyword>